<dbReference type="SMART" id="SM00355">
    <property type="entry name" value="ZnF_C2H2"/>
    <property type="match status" value="8"/>
</dbReference>
<dbReference type="GO" id="GO:0005634">
    <property type="term" value="C:nucleus"/>
    <property type="evidence" value="ECO:0007669"/>
    <property type="project" value="UniProtKB-ARBA"/>
</dbReference>
<proteinExistence type="predicted"/>
<dbReference type="Gene3D" id="3.30.160.60">
    <property type="entry name" value="Classic Zinc Finger"/>
    <property type="match status" value="8"/>
</dbReference>
<evidence type="ECO:0000256" key="3">
    <source>
        <dbReference type="ARBA" id="ARBA00022771"/>
    </source>
</evidence>
<dbReference type="SUPFAM" id="SSF57667">
    <property type="entry name" value="beta-beta-alpha zinc fingers"/>
    <property type="match status" value="6"/>
</dbReference>
<dbReference type="EMBL" id="JASPKZ010010684">
    <property type="protein sequence ID" value="KAJ9573731.1"/>
    <property type="molecule type" value="Genomic_DNA"/>
</dbReference>
<dbReference type="GO" id="GO:0000981">
    <property type="term" value="F:DNA-binding transcription factor activity, RNA polymerase II-specific"/>
    <property type="evidence" value="ECO:0007669"/>
    <property type="project" value="TreeGrafter"/>
</dbReference>
<feature type="domain" description="C2H2-type" evidence="7">
    <location>
        <begin position="218"/>
        <end position="245"/>
    </location>
</feature>
<name>A0AAD8E1M6_DIPPU</name>
<keyword evidence="9" id="KW-1185">Reference proteome</keyword>
<keyword evidence="5" id="KW-0539">Nucleus</keyword>
<dbReference type="PROSITE" id="PS50157">
    <property type="entry name" value="ZINC_FINGER_C2H2_2"/>
    <property type="match status" value="7"/>
</dbReference>
<dbReference type="Proteomes" id="UP001233999">
    <property type="component" value="Unassembled WGS sequence"/>
</dbReference>
<evidence type="ECO:0000256" key="6">
    <source>
        <dbReference type="PROSITE-ProRule" id="PRU00042"/>
    </source>
</evidence>
<protein>
    <recommendedName>
        <fullName evidence="7">C2H2-type domain-containing protein</fullName>
    </recommendedName>
</protein>
<feature type="domain" description="C2H2-type" evidence="7">
    <location>
        <begin position="246"/>
        <end position="273"/>
    </location>
</feature>
<accession>A0AAD8E1M6</accession>
<dbReference type="FunFam" id="3.30.160.60:FF:000624">
    <property type="entry name" value="zinc finger protein 697"/>
    <property type="match status" value="2"/>
</dbReference>
<dbReference type="PROSITE" id="PS00028">
    <property type="entry name" value="ZINC_FINGER_C2H2_1"/>
    <property type="match status" value="6"/>
</dbReference>
<feature type="domain" description="C2H2-type" evidence="7">
    <location>
        <begin position="274"/>
        <end position="301"/>
    </location>
</feature>
<feature type="domain" description="C2H2-type" evidence="7">
    <location>
        <begin position="333"/>
        <end position="360"/>
    </location>
</feature>
<keyword evidence="3 6" id="KW-0863">Zinc-finger</keyword>
<feature type="domain" description="C2H2-type" evidence="7">
    <location>
        <begin position="361"/>
        <end position="388"/>
    </location>
</feature>
<dbReference type="InterPro" id="IPR036236">
    <property type="entry name" value="Znf_C2H2_sf"/>
</dbReference>
<gene>
    <name evidence="8" type="ORF">L9F63_008894</name>
</gene>
<sequence>MEFQAIKHEDGLIQTEIEPQEMRLEIKSEVVDEITSIDIKCETSSDLDPFGSQEVKHEDQFKNGWGLYYPTHCSQQYCDYFCSEQFVCFTVLQCIFHSLDFTALASCFVVTTMRSHVQLLVEENEESLDKLVENSEENATTFNPNVLLIEEDKCVGSTNNVVEMYSPSHHSKTRRKDDLGPHLNKVFKCAVCNRGFSDKSNCRRHERIHSKEEKLKSFKCDVCNKLFPYKSFLNKHILIHRSEKPFKCSVCNKAFRWESYFKIHIRVHINDKLFKCGVCNRAFSEMSYLKRHELVHSGDKRLKCFKCDHCDKLFPAKLNLRMHMNIHSSERALKCALCDNIYSNKFGLDRHMVIHSNVKAFKCSVCNKSFAHKSYLKSHVLTHNINEKAFQCPACISVGQKEDLESHLRIHNNEKAFKCRVCNKELRGPVR</sequence>
<evidence type="ECO:0000313" key="9">
    <source>
        <dbReference type="Proteomes" id="UP001233999"/>
    </source>
</evidence>
<evidence type="ECO:0000256" key="4">
    <source>
        <dbReference type="ARBA" id="ARBA00022833"/>
    </source>
</evidence>
<dbReference type="GO" id="GO:0000978">
    <property type="term" value="F:RNA polymerase II cis-regulatory region sequence-specific DNA binding"/>
    <property type="evidence" value="ECO:0007669"/>
    <property type="project" value="TreeGrafter"/>
</dbReference>
<feature type="domain" description="C2H2-type" evidence="7">
    <location>
        <begin position="187"/>
        <end position="214"/>
    </location>
</feature>
<dbReference type="InterPro" id="IPR013087">
    <property type="entry name" value="Znf_C2H2_type"/>
</dbReference>
<organism evidence="8 9">
    <name type="scientific">Diploptera punctata</name>
    <name type="common">Pacific beetle cockroach</name>
    <dbReference type="NCBI Taxonomy" id="6984"/>
    <lineage>
        <taxon>Eukaryota</taxon>
        <taxon>Metazoa</taxon>
        <taxon>Ecdysozoa</taxon>
        <taxon>Arthropoda</taxon>
        <taxon>Hexapoda</taxon>
        <taxon>Insecta</taxon>
        <taxon>Pterygota</taxon>
        <taxon>Neoptera</taxon>
        <taxon>Polyneoptera</taxon>
        <taxon>Dictyoptera</taxon>
        <taxon>Blattodea</taxon>
        <taxon>Blaberoidea</taxon>
        <taxon>Blaberidae</taxon>
        <taxon>Diplopterinae</taxon>
        <taxon>Diploptera</taxon>
    </lineage>
</organism>
<reference evidence="8" key="1">
    <citation type="journal article" date="2023" name="IScience">
        <title>Live-bearing cockroach genome reveals convergent evolutionary mechanisms linked to viviparity in insects and beyond.</title>
        <authorList>
            <person name="Fouks B."/>
            <person name="Harrison M.C."/>
            <person name="Mikhailova A.A."/>
            <person name="Marchal E."/>
            <person name="English S."/>
            <person name="Carruthers M."/>
            <person name="Jennings E.C."/>
            <person name="Chiamaka E.L."/>
            <person name="Frigard R.A."/>
            <person name="Pippel M."/>
            <person name="Attardo G.M."/>
            <person name="Benoit J.B."/>
            <person name="Bornberg-Bauer E."/>
            <person name="Tobe S.S."/>
        </authorList>
    </citation>
    <scope>NUCLEOTIDE SEQUENCE</scope>
    <source>
        <strain evidence="8">Stay&amp;Tobe</strain>
    </source>
</reference>
<feature type="domain" description="C2H2-type" evidence="7">
    <location>
        <begin position="305"/>
        <end position="332"/>
    </location>
</feature>
<evidence type="ECO:0000256" key="5">
    <source>
        <dbReference type="ARBA" id="ARBA00023242"/>
    </source>
</evidence>
<dbReference type="PANTHER" id="PTHR23235">
    <property type="entry name" value="KRUEPPEL-LIKE TRANSCRIPTION FACTOR"/>
    <property type="match status" value="1"/>
</dbReference>
<comment type="caution">
    <text evidence="8">The sequence shown here is derived from an EMBL/GenBank/DDBJ whole genome shotgun (WGS) entry which is preliminary data.</text>
</comment>
<dbReference type="FunFam" id="3.30.160.60:FF:000446">
    <property type="entry name" value="Zinc finger protein"/>
    <property type="match status" value="2"/>
</dbReference>
<keyword evidence="2" id="KW-0677">Repeat</keyword>
<evidence type="ECO:0000313" key="8">
    <source>
        <dbReference type="EMBL" id="KAJ9573731.1"/>
    </source>
</evidence>
<keyword evidence="4" id="KW-0862">Zinc</keyword>
<keyword evidence="1" id="KW-0479">Metal-binding</keyword>
<evidence type="ECO:0000256" key="2">
    <source>
        <dbReference type="ARBA" id="ARBA00022737"/>
    </source>
</evidence>
<reference evidence="8" key="2">
    <citation type="submission" date="2023-05" db="EMBL/GenBank/DDBJ databases">
        <authorList>
            <person name="Fouks B."/>
        </authorList>
    </citation>
    <scope>NUCLEOTIDE SEQUENCE</scope>
    <source>
        <strain evidence="8">Stay&amp;Tobe</strain>
        <tissue evidence="8">Testes</tissue>
    </source>
</reference>
<evidence type="ECO:0000259" key="7">
    <source>
        <dbReference type="PROSITE" id="PS50157"/>
    </source>
</evidence>
<dbReference type="AlphaFoldDB" id="A0AAD8E1M6"/>
<dbReference type="PANTHER" id="PTHR23235:SF142">
    <property type="entry name" value="ZINC FINGER PROTEIN 384"/>
    <property type="match status" value="1"/>
</dbReference>
<dbReference type="Pfam" id="PF00096">
    <property type="entry name" value="zf-C2H2"/>
    <property type="match status" value="6"/>
</dbReference>
<evidence type="ECO:0000256" key="1">
    <source>
        <dbReference type="ARBA" id="ARBA00022723"/>
    </source>
</evidence>
<dbReference type="GO" id="GO:0008270">
    <property type="term" value="F:zinc ion binding"/>
    <property type="evidence" value="ECO:0007669"/>
    <property type="project" value="UniProtKB-KW"/>
</dbReference>